<gene>
    <name evidence="1" type="ORF">M8744_07930</name>
</gene>
<reference evidence="1" key="1">
    <citation type="submission" date="2022-06" db="EMBL/GenBank/DDBJ databases">
        <title>Lutimaribacter sp. EGI FJ00013, a novel bacterium isolated from a salt lake sediment enrichment.</title>
        <authorList>
            <person name="Gao L."/>
            <person name="Fang B.-Z."/>
            <person name="Li W.-J."/>
        </authorList>
    </citation>
    <scope>NUCLEOTIDE SEQUENCE</scope>
    <source>
        <strain evidence="1">EGI FJ00013</strain>
    </source>
</reference>
<sequence>MERVLKVVDQLYAAATGEGDWNDLLSRLADFCGAESAALVRADQSVGQSSVLAPRADPAVIAAYIEKWWAEDPTIAATSTAPIGRITSLASTGQEVFRKSPFHNEFWAASGLGAERLAMNLDLGKDHFASCVLHASAKRDAFDDWSRDRLAVLAPHLVRAVAIQGRLQRLALERSALTIPKDRSHRGIIVVDPWSRILFADEQGDALLAQGAGLRVCNQSLALDDLATQETLQRAVRACAGYNKDMPGPRHIPWISRNGAPALSIEVLPWSWTLTSLDVAGRRPAAILLFHDLRAKAAPEEDNKNQGPVSRPRNRTRAELFAAVTQDIENHCDDSDLSLSWLASRHGISPRRLRDLFYAENTNFTDYLLNLRLERARDMLLDAGLANINVASIAFDCGFGDISWFHHTFRRRFKMTPTEMRNRRTKPE</sequence>
<dbReference type="EMBL" id="JAMQGO010000004">
    <property type="protein sequence ID" value="MCM2562071.1"/>
    <property type="molecule type" value="Genomic_DNA"/>
</dbReference>
<keyword evidence="2" id="KW-1185">Reference proteome</keyword>
<evidence type="ECO:0000313" key="1">
    <source>
        <dbReference type="EMBL" id="MCM2562071.1"/>
    </source>
</evidence>
<comment type="caution">
    <text evidence="1">The sequence shown here is derived from an EMBL/GenBank/DDBJ whole genome shotgun (WGS) entry which is preliminary data.</text>
</comment>
<name>A0ACC5ZWD9_9RHOB</name>
<dbReference type="Proteomes" id="UP001203036">
    <property type="component" value="Unassembled WGS sequence"/>
</dbReference>
<proteinExistence type="predicted"/>
<organism evidence="1 2">
    <name type="scientific">Lutimaribacter degradans</name>
    <dbReference type="NCBI Taxonomy" id="2945989"/>
    <lineage>
        <taxon>Bacteria</taxon>
        <taxon>Pseudomonadati</taxon>
        <taxon>Pseudomonadota</taxon>
        <taxon>Alphaproteobacteria</taxon>
        <taxon>Rhodobacterales</taxon>
        <taxon>Roseobacteraceae</taxon>
        <taxon>Lutimaribacter</taxon>
    </lineage>
</organism>
<protein>
    <submittedName>
        <fullName evidence="1">AraC family transcriptional regulator</fullName>
    </submittedName>
</protein>
<evidence type="ECO:0000313" key="2">
    <source>
        <dbReference type="Proteomes" id="UP001203036"/>
    </source>
</evidence>
<accession>A0ACC5ZWD9</accession>